<evidence type="ECO:0000313" key="1">
    <source>
        <dbReference type="EMBL" id="AZG68429.1"/>
    </source>
</evidence>
<dbReference type="EMBL" id="CP034044">
    <property type="protein sequence ID" value="AZG68429.1"/>
    <property type="molecule type" value="Genomic_DNA"/>
</dbReference>
<protein>
    <submittedName>
        <fullName evidence="1">Uncharacterized protein</fullName>
    </submittedName>
</protein>
<accession>A0A3G8LFN1</accession>
<name>A0A3G8LFN1_9MOLU</name>
<dbReference type="Proteomes" id="UP000275883">
    <property type="component" value="Chromosome"/>
</dbReference>
<dbReference type="KEGG" id="mstr:EGN60_00340"/>
<sequence length="617" mass="69147">MALTATEPVASIEALKAAKDKLTKAFAGVEREAVTEYVRTKYNEEIASHNFDETVTEALKEKINDTNSPALENLIEEHGKIRGISEKIKFVNNLENITGVAEDKLEKALLESYDLPNKQDALVTLANKQNTTIDNIESYDNVPEDVKTQLKALTLVAKTVNQDVDQVNTDALSIKRSADKISDSLIPEENRKRFYDRISTNLLNNNLLENLVTSVDDKIVDLNNSIVSPEKNLELKAILLNANNEKDVEDFAKLLDSENEKVRLDKVIKEADEFLADGEFDSNFAEIPEIKTLKSVLAESKQASLETPIRPAKDLKAQKEKLIEALNNAKMASAIKLVRDKLKALINNESGLSAPLKERLLDKIKPQNAPGLAELANSEILLNQIINNIKEVKNTALLDQDKERLANNLIDNYSDNAKQKALINFAKSIDNNIKEAKSNLENLNIPNDVKDKLISNLSSFDEDSLAKAKEHVLSAKDLENFINDSVFIPEESRDLLMKKISENKANNENLKTLINDFSDLIKEVNNLTLPKAKKVEISNEILSKANLEEAKAYLESISWKFNLEHEVFNNVPKTILDELGGSDKDVAIAEYLNNLTKLNINNLSNAKLKEFFKEFKN</sequence>
<organism evidence="1 2">
    <name type="scientific">Mycoplasma struthionis</name>
    <dbReference type="NCBI Taxonomy" id="538220"/>
    <lineage>
        <taxon>Bacteria</taxon>
        <taxon>Bacillati</taxon>
        <taxon>Mycoplasmatota</taxon>
        <taxon>Mollicutes</taxon>
        <taxon>Mycoplasmataceae</taxon>
        <taxon>Mycoplasma</taxon>
    </lineage>
</organism>
<evidence type="ECO:0000313" key="2">
    <source>
        <dbReference type="Proteomes" id="UP000275883"/>
    </source>
</evidence>
<dbReference type="AlphaFoldDB" id="A0A3G8LFN1"/>
<reference evidence="1 2" key="1">
    <citation type="submission" date="2018-11" db="EMBL/GenBank/DDBJ databases">
        <title>Genome sequence of Mycoplasma struthionis sp. nov.</title>
        <authorList>
            <person name="Spergser J."/>
        </authorList>
    </citation>
    <scope>NUCLEOTIDE SEQUENCE [LARGE SCALE GENOMIC DNA]</scope>
    <source>
        <strain evidence="1 2">237IA</strain>
    </source>
</reference>
<dbReference type="RefSeq" id="WP_124724124.1">
    <property type="nucleotide sequence ID" value="NZ_CP034044.1"/>
</dbReference>
<keyword evidence="2" id="KW-1185">Reference proteome</keyword>
<proteinExistence type="predicted"/>
<gene>
    <name evidence="1" type="ORF">EGN60_00340</name>
</gene>